<dbReference type="Proteomes" id="UP001218218">
    <property type="component" value="Unassembled WGS sequence"/>
</dbReference>
<organism evidence="1 2">
    <name type="scientific">Mycena albidolilacea</name>
    <dbReference type="NCBI Taxonomy" id="1033008"/>
    <lineage>
        <taxon>Eukaryota</taxon>
        <taxon>Fungi</taxon>
        <taxon>Dikarya</taxon>
        <taxon>Basidiomycota</taxon>
        <taxon>Agaricomycotina</taxon>
        <taxon>Agaricomycetes</taxon>
        <taxon>Agaricomycetidae</taxon>
        <taxon>Agaricales</taxon>
        <taxon>Marasmiineae</taxon>
        <taxon>Mycenaceae</taxon>
        <taxon>Mycena</taxon>
    </lineage>
</organism>
<gene>
    <name evidence="1" type="ORF">DFH08DRAFT_1089459</name>
</gene>
<comment type="caution">
    <text evidence="1">The sequence shown here is derived from an EMBL/GenBank/DDBJ whole genome shotgun (WGS) entry which is preliminary data.</text>
</comment>
<proteinExistence type="predicted"/>
<protein>
    <submittedName>
        <fullName evidence="1">Uncharacterized protein</fullName>
    </submittedName>
</protein>
<sequence length="276" mass="30745">MPLLVHIPTDFPYTAELFQTSSTPPLRYAQAHSIQEAHIILRCDGDAIVIEPCTPAMRKCYQETRLPLKDSTNLPASLDGVAHFFQLLDRCNEASPLRGITLEMHRLLGDFPHHMPDSTVGHEGNMVKDGAVLFASEQGAKYGFTIRNSSAEDLFPYLFYFDPDDYSIQIWYSPNPRGSVPPLLKSGGTATVGMGTDRAFEFKLDPHLGQSQSSGFLKLFVTTEDTREVTSIQQTSPFEQGFPTNVRMIQSVDPEKQLSRVSKWDALTVALTMTAE</sequence>
<accession>A0AAD7E8Q1</accession>
<evidence type="ECO:0000313" key="2">
    <source>
        <dbReference type="Proteomes" id="UP001218218"/>
    </source>
</evidence>
<dbReference type="AlphaFoldDB" id="A0AAD7E8Q1"/>
<dbReference type="EMBL" id="JARIHO010000107">
    <property type="protein sequence ID" value="KAJ7303120.1"/>
    <property type="molecule type" value="Genomic_DNA"/>
</dbReference>
<reference evidence="1" key="1">
    <citation type="submission" date="2023-03" db="EMBL/GenBank/DDBJ databases">
        <title>Massive genome expansion in bonnet fungi (Mycena s.s.) driven by repeated elements and novel gene families across ecological guilds.</title>
        <authorList>
            <consortium name="Lawrence Berkeley National Laboratory"/>
            <person name="Harder C.B."/>
            <person name="Miyauchi S."/>
            <person name="Viragh M."/>
            <person name="Kuo A."/>
            <person name="Thoen E."/>
            <person name="Andreopoulos B."/>
            <person name="Lu D."/>
            <person name="Skrede I."/>
            <person name="Drula E."/>
            <person name="Henrissat B."/>
            <person name="Morin E."/>
            <person name="Kohler A."/>
            <person name="Barry K."/>
            <person name="LaButti K."/>
            <person name="Morin E."/>
            <person name="Salamov A."/>
            <person name="Lipzen A."/>
            <person name="Mereny Z."/>
            <person name="Hegedus B."/>
            <person name="Baldrian P."/>
            <person name="Stursova M."/>
            <person name="Weitz H."/>
            <person name="Taylor A."/>
            <person name="Grigoriev I.V."/>
            <person name="Nagy L.G."/>
            <person name="Martin F."/>
            <person name="Kauserud H."/>
        </authorList>
    </citation>
    <scope>NUCLEOTIDE SEQUENCE</scope>
    <source>
        <strain evidence="1">CBHHK002</strain>
    </source>
</reference>
<evidence type="ECO:0000313" key="1">
    <source>
        <dbReference type="EMBL" id="KAJ7303120.1"/>
    </source>
</evidence>
<keyword evidence="2" id="KW-1185">Reference proteome</keyword>
<name>A0AAD7E8Q1_9AGAR</name>